<dbReference type="AlphaFoldDB" id="A0A9W8PGF3"/>
<keyword evidence="2" id="KW-1185">Reference proteome</keyword>
<evidence type="ECO:0000313" key="2">
    <source>
        <dbReference type="Proteomes" id="UP001152130"/>
    </source>
</evidence>
<accession>A0A9W8PGF3</accession>
<dbReference type="EMBL" id="JAPDHF010000020">
    <property type="protein sequence ID" value="KAJ4005917.1"/>
    <property type="molecule type" value="Genomic_DNA"/>
</dbReference>
<organism evidence="1 2">
    <name type="scientific">Fusarium irregulare</name>
    <dbReference type="NCBI Taxonomy" id="2494466"/>
    <lineage>
        <taxon>Eukaryota</taxon>
        <taxon>Fungi</taxon>
        <taxon>Dikarya</taxon>
        <taxon>Ascomycota</taxon>
        <taxon>Pezizomycotina</taxon>
        <taxon>Sordariomycetes</taxon>
        <taxon>Hypocreomycetidae</taxon>
        <taxon>Hypocreales</taxon>
        <taxon>Nectriaceae</taxon>
        <taxon>Fusarium</taxon>
        <taxon>Fusarium incarnatum-equiseti species complex</taxon>
    </lineage>
</organism>
<gene>
    <name evidence="1" type="ORF">NW766_010741</name>
</gene>
<proteinExistence type="predicted"/>
<comment type="caution">
    <text evidence="1">The sequence shown here is derived from an EMBL/GenBank/DDBJ whole genome shotgun (WGS) entry which is preliminary data.</text>
</comment>
<name>A0A9W8PGF3_9HYPO</name>
<protein>
    <submittedName>
        <fullName evidence="1">Uncharacterized protein</fullName>
    </submittedName>
</protein>
<dbReference type="Proteomes" id="UP001152130">
    <property type="component" value="Unassembled WGS sequence"/>
</dbReference>
<dbReference type="OrthoDB" id="5103640at2759"/>
<sequence length="268" mass="30492">MTFAGPFERSMRVSVTRYSEHRQNCNEVPPYFGPPWTGTRAIGPHIEYRGLMSYPRLCGMMRDYEIVQTMREDPLWQSKPRGCRLRIGLVELETADDGDGDDDDEDEGADEDDWVTWEDRTIDGKVRKRADLTSVDPCVRLDDNGVGTTYMLSLSLLIKTLPDGRVVQVTVEEDTKKTRVRMPPKLHHDNFVTLAKVFSVMAIALERIDFLGVHEKMGQLLEKATATIQNDLLRKVAAMINDTELEIVVQCYRSYLSISCVQMGILSL</sequence>
<evidence type="ECO:0000313" key="1">
    <source>
        <dbReference type="EMBL" id="KAJ4005917.1"/>
    </source>
</evidence>
<reference evidence="1" key="1">
    <citation type="submission" date="2022-10" db="EMBL/GenBank/DDBJ databases">
        <title>Fusarium specimens isolated from Avocado Roots.</title>
        <authorList>
            <person name="Stajich J."/>
            <person name="Roper C."/>
            <person name="Heimlech-Rivalta G."/>
        </authorList>
    </citation>
    <scope>NUCLEOTIDE SEQUENCE</scope>
    <source>
        <strain evidence="1">CF00143</strain>
    </source>
</reference>